<dbReference type="eggNOG" id="COG4733">
    <property type="taxonomic scope" value="Bacteria"/>
</dbReference>
<feature type="domain" description="Cadherin-like beta-sandwich-like" evidence="2">
    <location>
        <begin position="247"/>
        <end position="329"/>
    </location>
</feature>
<dbReference type="InterPro" id="IPR036116">
    <property type="entry name" value="FN3_sf"/>
</dbReference>
<dbReference type="KEGG" id="nko:Niako_5122"/>
<dbReference type="NCBIfam" id="TIGR04183">
    <property type="entry name" value="Por_Secre_tail"/>
    <property type="match status" value="1"/>
</dbReference>
<feature type="domain" description="Secretion system C-terminal sorting" evidence="3">
    <location>
        <begin position="1589"/>
        <end position="1660"/>
    </location>
</feature>
<proteinExistence type="predicted"/>
<evidence type="ECO:0000259" key="3">
    <source>
        <dbReference type="Pfam" id="PF18962"/>
    </source>
</evidence>
<protein>
    <submittedName>
        <fullName evidence="4">Uncharacterized protein</fullName>
    </submittedName>
</protein>
<keyword evidence="1" id="KW-0732">Signal</keyword>
<dbReference type="Pfam" id="PF18962">
    <property type="entry name" value="Por_Secre_tail"/>
    <property type="match status" value="1"/>
</dbReference>
<dbReference type="PATRIC" id="fig|700598.3.peg.5240"/>
<evidence type="ECO:0000313" key="4">
    <source>
        <dbReference type="EMBL" id="AEW01361.1"/>
    </source>
</evidence>
<sequence length="1661" mass="172422">MHAMRKLYLLLMGMLLIACPGLFAQISINTTGTAVTENFDGMGSSATAALPTGFKIGPDWTLGATATVLAAGTTGTGVLSSSSGGNVYNFANGVTATATDRAPGFLNSGSFTSPRSIMLAVTNNTGSTITSLTISFDYEKYRSGSRQWDWNFFHGNTSTAATAATAGDQSYVADANNTTVLNPPTTISKAVTLAGLSITTGSVYYFRWTLTGSGGSSNGQALGIDNVSITANGTDATLFGLALNSGTLVPAFSASTTSYTASVLNSVSSITVTPTANSTLATITVNGTPVTSGNASAPIALAEGPNTITTLVTAQDGVTTKTYSVTVNRATAGSPTVIQNTPVSGFGNICINTTTGPNSFTMDGSNLDGSNISLAALPGFTYSETAGGPYTSTLSFSYTGNSFTGKTIYVNFSPALVQAYDGNIAVSGGGITPINIPVTGSGINTTATITTGGSSAITPTTATVAGNITGTGCSPITGYGIEYSSVSSFPVGTGTQVPASNLSGGNFSVGLTGLTPNQRVYYYAYITTAASTAYGSLQAFNNTTLPVPMASQPGMSYTQDFSDIAGWTNFFVSGNGANHFSGVSSTGTGATPNPNLLTFSTGTFITGSSGGMQKGTDQSPATQSIVLLSTGSADNTSSAAIDFYMDFTGVNAGTLSFDWASINNSTGDRNGSLRVYASVDGSTWTDLTFADVLNFTNNSPTSGSQSNIALPAIFNNSATARLRFYYNNGTGGTVGSRPKISIDNLKVTAVATTPCVSPTTAPTALTFGTITDVSIAGSFTAASPASDNYLVIASTSSSLTSNPVDGQIYNIGDNVGDGTVIANGNSINFNATGLNASTTYYFFVFSLNSICTGGPLYFATPLTGQAPTIAGLPPCAAPAAQPTALTFGTVTPASIQGSFTATTADEYLVLVSTSASLTSNPVNAQSYAAGDVIGNATVVSRSTATTFTANNLAPNTAYYFYVFSLQLQNCINGPAYNTTSPLTASQNTQPLPPCTTPTAQPTSLTFNAANTSISGAFMAGSGADDYLVIRSSSSTLSATPVDNTDYNVGDNIGGGIVVANTTTTSFLSAGLTPGTTYYYFVFAANKNCTGGTKYLTTVPLTGSQLTSNSPVLNYYFGTLHSHSDYSDGNQDNPGFTPTNDYNYAMTAQCMDFLGISEHNHFSSANNPGNQIANYHSGSVEANTFSATHTNFLALYGMEWGVISGGGHVVVYGDGMDDLFGWESGSGGWGATNNYDVYVAKSDYTGASGLFKTINDYAAKNTFATLAHPNSSDYNNLSNTAYNTVADNAITGSAVESGPATSTNTTYSNPGSSMSYLSYFQKLLALGYHLGPVIDHDNHNTTFGHTTYSRTAVLATSLTKTDIIKAYRDMHFYATQDCDTKVDFTINTHMMGSIFTDRDAPIITVNLADATTIVSSAVINVMFGVPGSGVTAQKIATVTGSTMTYQDNALADMSTGYYYIDITNGSSRIITSPIWYTRNDNNSALPVTLLSFTGQLVNDVVKLSWTTAQETNSKEFVVERSTDGRTFKALGKIAAVGTASHPTTYGFTDAQPVYGNNYYRLQQVDIDGKSVYSDIVRIKTDRSGGFYVGPNPARTTVTIYRQGNNESARVELMNVNGQLMKQVNIGATTFSTSINVSGLSKGIYLMKFTTSTGVHTQKFMVE</sequence>
<dbReference type="SUPFAM" id="SSF49265">
    <property type="entry name" value="Fibronectin type III"/>
    <property type="match status" value="2"/>
</dbReference>
<evidence type="ECO:0000256" key="1">
    <source>
        <dbReference type="SAM" id="SignalP"/>
    </source>
</evidence>
<feature type="signal peptide" evidence="1">
    <location>
        <begin position="1"/>
        <end position="24"/>
    </location>
</feature>
<dbReference type="InterPro" id="IPR025883">
    <property type="entry name" value="Cadherin-like_domain"/>
</dbReference>
<name>G8TB14_NIAKG</name>
<dbReference type="HOGENOM" id="CLU_242142_0_0_10"/>
<reference evidence="4 5" key="1">
    <citation type="submission" date="2011-12" db="EMBL/GenBank/DDBJ databases">
        <title>The complete genome of Niastella koreensis GR20-10.</title>
        <authorList>
            <consortium name="US DOE Joint Genome Institute (JGI-PGF)"/>
            <person name="Lucas S."/>
            <person name="Han J."/>
            <person name="Lapidus A."/>
            <person name="Bruce D."/>
            <person name="Goodwin L."/>
            <person name="Pitluck S."/>
            <person name="Peters L."/>
            <person name="Kyrpides N."/>
            <person name="Mavromatis K."/>
            <person name="Ivanova N."/>
            <person name="Mikhailova N."/>
            <person name="Davenport K."/>
            <person name="Saunders E."/>
            <person name="Detter J.C."/>
            <person name="Tapia R."/>
            <person name="Han C."/>
            <person name="Land M."/>
            <person name="Hauser L."/>
            <person name="Markowitz V."/>
            <person name="Cheng J.-F."/>
            <person name="Hugenholtz P."/>
            <person name="Woyke T."/>
            <person name="Wu D."/>
            <person name="Tindall B."/>
            <person name="Pomrenke H."/>
            <person name="Brambilla E."/>
            <person name="Klenk H.-P."/>
            <person name="Eisen J.A."/>
        </authorList>
    </citation>
    <scope>NUCLEOTIDE SEQUENCE [LARGE SCALE GENOMIC DNA]</scope>
    <source>
        <strain evidence="5">DSM 17620 / KACC 11465 / NBRC 106392 / GR20-10</strain>
    </source>
</reference>
<dbReference type="EMBL" id="CP003178">
    <property type="protein sequence ID" value="AEW01361.1"/>
    <property type="molecule type" value="Genomic_DNA"/>
</dbReference>
<organism evidence="4 5">
    <name type="scientific">Niastella koreensis (strain DSM 17620 / KACC 11465 / NBRC 106392 / GR20-10)</name>
    <dbReference type="NCBI Taxonomy" id="700598"/>
    <lineage>
        <taxon>Bacteria</taxon>
        <taxon>Pseudomonadati</taxon>
        <taxon>Bacteroidota</taxon>
        <taxon>Chitinophagia</taxon>
        <taxon>Chitinophagales</taxon>
        <taxon>Chitinophagaceae</taxon>
        <taxon>Niastella</taxon>
    </lineage>
</organism>
<evidence type="ECO:0000259" key="2">
    <source>
        <dbReference type="Pfam" id="PF12733"/>
    </source>
</evidence>
<feature type="chain" id="PRO_5003517356" evidence="1">
    <location>
        <begin position="25"/>
        <end position="1661"/>
    </location>
</feature>
<dbReference type="InterPro" id="IPR026444">
    <property type="entry name" value="Secre_tail"/>
</dbReference>
<dbReference type="STRING" id="700598.Niako_5122"/>
<gene>
    <name evidence="4" type="ordered locus">Niako_5122</name>
</gene>
<dbReference type="InterPro" id="IPR016195">
    <property type="entry name" value="Pol/histidinol_Pase-like"/>
</dbReference>
<dbReference type="Pfam" id="PF12733">
    <property type="entry name" value="Cadherin-like"/>
    <property type="match status" value="1"/>
</dbReference>
<accession>G8TB14</accession>
<dbReference type="Gene3D" id="2.60.40.10">
    <property type="entry name" value="Immunoglobulins"/>
    <property type="match status" value="3"/>
</dbReference>
<dbReference type="Gene3D" id="3.20.20.140">
    <property type="entry name" value="Metal-dependent hydrolases"/>
    <property type="match status" value="1"/>
</dbReference>
<dbReference type="Proteomes" id="UP000005438">
    <property type="component" value="Chromosome"/>
</dbReference>
<dbReference type="SUPFAM" id="SSF89550">
    <property type="entry name" value="PHP domain-like"/>
    <property type="match status" value="1"/>
</dbReference>
<dbReference type="InterPro" id="IPR013783">
    <property type="entry name" value="Ig-like_fold"/>
</dbReference>
<dbReference type="PROSITE" id="PS51257">
    <property type="entry name" value="PROKAR_LIPOPROTEIN"/>
    <property type="match status" value="1"/>
</dbReference>
<dbReference type="OrthoDB" id="355609at2"/>
<evidence type="ECO:0000313" key="5">
    <source>
        <dbReference type="Proteomes" id="UP000005438"/>
    </source>
</evidence>